<evidence type="ECO:0000256" key="7">
    <source>
        <dbReference type="SAM" id="Phobius"/>
    </source>
</evidence>
<dbReference type="PANTHER" id="PTHR30462:SF3">
    <property type="entry name" value="INTERMEMBRANE TRANSPORT PROTEIN PQIA"/>
    <property type="match status" value="1"/>
</dbReference>
<sequence length="480" mass="53380">MFRKDRFHKGLWSQGGACSMLRHDVDQPPLKVVAGVDECDVCGLFQHVPHLRPGYVQTCARCGGNMARRRRTSEIVGPLVFCLSSLALYIVLLVSPLMVLNIYGRENMVSLMSGPMEMARQGFGGIAILVALASVFMPGIVLVCMALILYGASRDEMPRWVRPLLTWYERLRPWSMVEVYVIGLLVAYTKLVDLALVILQPGVYLLGGLMVMMAAMDSAFDADMIWKHRSVRRRRGLGVYIAEGRRLPPEKHMLSCHACGLVFVARGPVDNEQDMGDCPRCGQILRRRKRNSLQATVCFLVAAFIFYIPANLLPVMSFIKVGHGSPSTIISGVIQLWEAGLYFLAFLVLFASITVPVLKVFLLAMMIGCECRGKASQKSLKRLTGLYKVVVFIGRWSMIDVFMISILAAVVRFGFMASVTAELGVVFFALVVVLTIFAADLYDPRRMWDAAGYNQQGLDVSVRNGEEDGTELQDMEPEKA</sequence>
<organism evidence="8 9">
    <name type="scientific">Bombella intestini</name>
    <dbReference type="NCBI Taxonomy" id="1539051"/>
    <lineage>
        <taxon>Bacteria</taxon>
        <taxon>Pseudomonadati</taxon>
        <taxon>Pseudomonadota</taxon>
        <taxon>Alphaproteobacteria</taxon>
        <taxon>Acetobacterales</taxon>
        <taxon>Acetobacteraceae</taxon>
        <taxon>Bombella</taxon>
    </lineage>
</organism>
<keyword evidence="2" id="KW-1003">Cell membrane</keyword>
<dbReference type="RefSeq" id="WP_077397189.1">
    <property type="nucleotide sequence ID" value="NZ_JATM01000006.1"/>
</dbReference>
<dbReference type="GO" id="GO:0005886">
    <property type="term" value="C:plasma membrane"/>
    <property type="evidence" value="ECO:0007669"/>
    <property type="project" value="UniProtKB-SubCell"/>
</dbReference>
<dbReference type="STRING" id="1539051.AL01_09150"/>
<dbReference type="InterPro" id="IPR051800">
    <property type="entry name" value="PqiA-PqiB_transport"/>
</dbReference>
<evidence type="ECO:0000256" key="6">
    <source>
        <dbReference type="ARBA" id="ARBA00023136"/>
    </source>
</evidence>
<keyword evidence="4 7" id="KW-0812">Transmembrane</keyword>
<reference evidence="8 9" key="1">
    <citation type="journal article" date="2016" name="PLoS ONE">
        <title>Whole-Genome Sequence Analysis of Bombella intestini LMG 28161T, a Novel Acetic Acid Bacterium Isolated from the Crop of a Red-Tailed Bumble Bee, Bombus lapidarius.</title>
        <authorList>
            <person name="Li L."/>
            <person name="Illeghems K."/>
            <person name="Van Kerrebroeck S."/>
            <person name="Borremans W."/>
            <person name="Cleenwerck I."/>
            <person name="Smagghe G."/>
            <person name="De Vuyst L."/>
            <person name="Vandamme P."/>
        </authorList>
    </citation>
    <scope>NUCLEOTIDE SEQUENCE [LARGE SCALE GENOMIC DNA]</scope>
    <source>
        <strain evidence="8 9">R-52487</strain>
    </source>
</reference>
<feature type="transmembrane region" description="Helical" evidence="7">
    <location>
        <begin position="339"/>
        <end position="364"/>
    </location>
</feature>
<evidence type="ECO:0000256" key="4">
    <source>
        <dbReference type="ARBA" id="ARBA00022692"/>
    </source>
</evidence>
<evidence type="ECO:0000256" key="5">
    <source>
        <dbReference type="ARBA" id="ARBA00022989"/>
    </source>
</evidence>
<dbReference type="PANTHER" id="PTHR30462">
    <property type="entry name" value="INTERMEMBRANE TRANSPORT PROTEIN PQIB-RELATED"/>
    <property type="match status" value="1"/>
</dbReference>
<feature type="transmembrane region" description="Helical" evidence="7">
    <location>
        <begin position="295"/>
        <end position="319"/>
    </location>
</feature>
<evidence type="ECO:0000256" key="2">
    <source>
        <dbReference type="ARBA" id="ARBA00022475"/>
    </source>
</evidence>
<dbReference type="Proteomes" id="UP000200980">
    <property type="component" value="Unassembled WGS sequence"/>
</dbReference>
<evidence type="ECO:0000256" key="3">
    <source>
        <dbReference type="ARBA" id="ARBA00022519"/>
    </source>
</evidence>
<gene>
    <name evidence="8" type="ORF">AL01_09150</name>
</gene>
<feature type="transmembrane region" description="Helical" evidence="7">
    <location>
        <begin position="423"/>
        <end position="442"/>
    </location>
</feature>
<feature type="transmembrane region" description="Helical" evidence="7">
    <location>
        <begin position="171"/>
        <end position="191"/>
    </location>
</feature>
<evidence type="ECO:0000313" key="8">
    <source>
        <dbReference type="EMBL" id="OOL17057.1"/>
    </source>
</evidence>
<dbReference type="AlphaFoldDB" id="A0A1S8GN49"/>
<evidence type="ECO:0000313" key="9">
    <source>
        <dbReference type="Proteomes" id="UP000200980"/>
    </source>
</evidence>
<proteinExistence type="predicted"/>
<feature type="transmembrane region" description="Helical" evidence="7">
    <location>
        <begin position="385"/>
        <end position="411"/>
    </location>
</feature>
<feature type="transmembrane region" description="Helical" evidence="7">
    <location>
        <begin position="75"/>
        <end position="103"/>
    </location>
</feature>
<dbReference type="OrthoDB" id="9800207at2"/>
<keyword evidence="3" id="KW-0997">Cell inner membrane</keyword>
<keyword evidence="5 7" id="KW-1133">Transmembrane helix</keyword>
<name>A0A1S8GN49_9PROT</name>
<feature type="transmembrane region" description="Helical" evidence="7">
    <location>
        <begin position="123"/>
        <end position="150"/>
    </location>
</feature>
<protein>
    <submittedName>
        <fullName evidence="8">Paraquat-inducible protein A</fullName>
    </submittedName>
</protein>
<feature type="transmembrane region" description="Helical" evidence="7">
    <location>
        <begin position="203"/>
        <end position="226"/>
    </location>
</feature>
<comment type="caution">
    <text evidence="8">The sequence shown here is derived from an EMBL/GenBank/DDBJ whole genome shotgun (WGS) entry which is preliminary data.</text>
</comment>
<evidence type="ECO:0000256" key="1">
    <source>
        <dbReference type="ARBA" id="ARBA00004533"/>
    </source>
</evidence>
<dbReference type="Pfam" id="PF04403">
    <property type="entry name" value="PqiA"/>
    <property type="match status" value="2"/>
</dbReference>
<dbReference type="InterPro" id="IPR007498">
    <property type="entry name" value="PqiA-like"/>
</dbReference>
<accession>A0A1S8GN49</accession>
<keyword evidence="9" id="KW-1185">Reference proteome</keyword>
<comment type="subcellular location">
    <subcellularLocation>
        <location evidence="1">Cell inner membrane</location>
    </subcellularLocation>
</comment>
<dbReference type="EMBL" id="JATM01000006">
    <property type="protein sequence ID" value="OOL17057.1"/>
    <property type="molecule type" value="Genomic_DNA"/>
</dbReference>
<keyword evidence="6 7" id="KW-0472">Membrane</keyword>